<organism evidence="2 3">
    <name type="scientific">Mycobacterium parmense</name>
    <dbReference type="NCBI Taxonomy" id="185642"/>
    <lineage>
        <taxon>Bacteria</taxon>
        <taxon>Bacillati</taxon>
        <taxon>Actinomycetota</taxon>
        <taxon>Actinomycetes</taxon>
        <taxon>Mycobacteriales</taxon>
        <taxon>Mycobacteriaceae</taxon>
        <taxon>Mycobacterium</taxon>
        <taxon>Mycobacterium simiae complex</taxon>
    </lineage>
</organism>
<dbReference type="AlphaFoldDB" id="A0A7I7YSK7"/>
<accession>A0A7I7YSK7</accession>
<reference evidence="2 3" key="1">
    <citation type="journal article" date="2019" name="Emerg. Microbes Infect.">
        <title>Comprehensive subspecies identification of 175 nontuberculous mycobacteria species based on 7547 genomic profiles.</title>
        <authorList>
            <person name="Matsumoto Y."/>
            <person name="Kinjo T."/>
            <person name="Motooka D."/>
            <person name="Nabeya D."/>
            <person name="Jung N."/>
            <person name="Uechi K."/>
            <person name="Horii T."/>
            <person name="Iida T."/>
            <person name="Fujita J."/>
            <person name="Nakamura S."/>
        </authorList>
    </citation>
    <scope>NUCLEOTIDE SEQUENCE [LARGE SCALE GENOMIC DNA]</scope>
    <source>
        <strain evidence="2 3">JCM 14742</strain>
    </source>
</reference>
<evidence type="ECO:0000313" key="3">
    <source>
        <dbReference type="Proteomes" id="UP000467105"/>
    </source>
</evidence>
<keyword evidence="1" id="KW-0472">Membrane</keyword>
<keyword evidence="1" id="KW-0812">Transmembrane</keyword>
<dbReference type="OrthoDB" id="4752375at2"/>
<evidence type="ECO:0000256" key="1">
    <source>
        <dbReference type="SAM" id="Phobius"/>
    </source>
</evidence>
<gene>
    <name evidence="2" type="ORF">MPRM_14530</name>
</gene>
<dbReference type="Proteomes" id="UP000467105">
    <property type="component" value="Chromosome"/>
</dbReference>
<feature type="transmembrane region" description="Helical" evidence="1">
    <location>
        <begin position="35"/>
        <end position="55"/>
    </location>
</feature>
<keyword evidence="3" id="KW-1185">Reference proteome</keyword>
<dbReference type="EMBL" id="AP022614">
    <property type="protein sequence ID" value="BBZ44172.1"/>
    <property type="molecule type" value="Genomic_DNA"/>
</dbReference>
<evidence type="ECO:0008006" key="4">
    <source>
        <dbReference type="Google" id="ProtNLM"/>
    </source>
</evidence>
<evidence type="ECO:0000313" key="2">
    <source>
        <dbReference type="EMBL" id="BBZ44172.1"/>
    </source>
</evidence>
<keyword evidence="1" id="KW-1133">Transmembrane helix</keyword>
<protein>
    <recommendedName>
        <fullName evidence="4">UsfY protein</fullName>
    </recommendedName>
</protein>
<name>A0A7I7YSK7_9MYCO</name>
<proteinExistence type="predicted"/>
<sequence>MHVTERHRGLLIVGAAAMAFVVCVTNFALGHAGAGVSAAIVALLAFGAGLGWLGMEGRRVRQAEREWAVRRPAPRP</sequence>
<feature type="transmembrane region" description="Helical" evidence="1">
    <location>
        <begin position="9"/>
        <end position="29"/>
    </location>
</feature>